<comment type="caution">
    <text evidence="8">The sequence shown here is derived from an EMBL/GenBank/DDBJ whole genome shotgun (WGS) entry which is preliminary data.</text>
</comment>
<evidence type="ECO:0000256" key="4">
    <source>
        <dbReference type="ARBA" id="ARBA00023143"/>
    </source>
</evidence>
<evidence type="ECO:0000256" key="1">
    <source>
        <dbReference type="ARBA" id="ARBA00009764"/>
    </source>
</evidence>
<evidence type="ECO:0000259" key="7">
    <source>
        <dbReference type="Pfam" id="PF07195"/>
    </source>
</evidence>
<organism evidence="8 9">
    <name type="scientific">[Lactobacillus] rogosae</name>
    <dbReference type="NCBI Taxonomy" id="706562"/>
    <lineage>
        <taxon>Bacteria</taxon>
        <taxon>Bacillati</taxon>
        <taxon>Bacillota</taxon>
        <taxon>Clostridia</taxon>
        <taxon>Lachnospirales</taxon>
        <taxon>Lachnospiraceae</taxon>
        <taxon>Lachnospira</taxon>
    </lineage>
</organism>
<accession>A0ABV1BWZ4</accession>
<proteinExistence type="inferred from homology"/>
<dbReference type="InterPro" id="IPR010809">
    <property type="entry name" value="FliD_C"/>
</dbReference>
<feature type="domain" description="Flagellar hook-associated protein 2 C-terminal" evidence="7">
    <location>
        <begin position="439"/>
        <end position="703"/>
    </location>
</feature>
<sequence>MPIRLSGMVSGMDTESLVTALVSGYQLKKDNLVKAQTKLSWKQEKWKTMNTSIYSFYSGKLSSARFGKAYSLKKSTVSNSSVATVTASSSAVAGDQTLKVKELASSGYLTGGEVTNKSDSTSKITGSSKLSAITNKTSGQGSVTLSVDGKSTNIELTDDMTVNQFLVKLKDAGVQASFDEANQRFFISSKTSGKDGDFSLVANDTAGRDSLYELGLYTDDKTSTAEYTKWAGYYNAADGTYTSALDDIINSAYESNKISFDTVAQEKLAAYSKASATVDSFNTKYMSDTGATAEDNAKAQLTSKQAQLDALILKGKGGDNDSDFDESKLTDEEKEQYKTLTSSVETLKSDIANYDTAKKSMEDLKNYVNIEVKDGKTTVSALKETDSAAGVANIAAETADRNTKIKADLTTQYQNKAKNSYDMINAAHKFSKGASRKVGQDSEIELNGATFTSNSNNYSINGITIQVTAKTKDDEQVTITTDTDVDAIYKSIKDMFTDYNKLIKSMDEAYNADSSKGYEPLTDDEKSAMTDDEVEKWETKIKDSLLRKDDTLSSIINTMKNDMASSFTINGKSYALSSFGIATQGYFSSGENEKGVYHIDGDSDDSVSSGNDDKLRAAIASDPETVVSFFSQLATKLYTDLGNKMATSSVSSAYTVYNDKQMTKQYSEYTTKISDAETKITTWEDYYYSKFSAMESALSKLNSQTSSMSSLFGN</sequence>
<keyword evidence="8" id="KW-0966">Cell projection</keyword>
<keyword evidence="4 5" id="KW-0975">Bacterial flagellum</keyword>
<evidence type="ECO:0000313" key="9">
    <source>
        <dbReference type="Proteomes" id="UP001442364"/>
    </source>
</evidence>
<comment type="subcellular location">
    <subcellularLocation>
        <location evidence="5">Secreted</location>
    </subcellularLocation>
    <subcellularLocation>
        <location evidence="5">Bacterial flagellum</location>
    </subcellularLocation>
</comment>
<dbReference type="EMBL" id="JBBMER010000007">
    <property type="protein sequence ID" value="MEQ2380262.1"/>
    <property type="molecule type" value="Genomic_DNA"/>
</dbReference>
<dbReference type="PANTHER" id="PTHR30288:SF0">
    <property type="entry name" value="FLAGELLAR HOOK-ASSOCIATED PROTEIN 2"/>
    <property type="match status" value="1"/>
</dbReference>
<reference evidence="8 9" key="1">
    <citation type="submission" date="2024-03" db="EMBL/GenBank/DDBJ databases">
        <title>Human intestinal bacterial collection.</title>
        <authorList>
            <person name="Pauvert C."/>
            <person name="Hitch T.C.A."/>
            <person name="Clavel T."/>
        </authorList>
    </citation>
    <scope>NUCLEOTIDE SEQUENCE [LARGE SCALE GENOMIC DNA]</scope>
    <source>
        <strain evidence="8 9">CLA-AA-H255</strain>
    </source>
</reference>
<protein>
    <recommendedName>
        <fullName evidence="5">Flagellar hook-associated protein 2</fullName>
        <shortName evidence="5">HAP2</shortName>
    </recommendedName>
    <alternativeName>
        <fullName evidence="5">Flagellar cap protein</fullName>
    </alternativeName>
</protein>
<evidence type="ECO:0000259" key="6">
    <source>
        <dbReference type="Pfam" id="PF02465"/>
    </source>
</evidence>
<keyword evidence="8" id="KW-0282">Flagellum</keyword>
<evidence type="ECO:0000256" key="2">
    <source>
        <dbReference type="ARBA" id="ARBA00011255"/>
    </source>
</evidence>
<dbReference type="Pfam" id="PF07195">
    <property type="entry name" value="FliD_C"/>
    <property type="match status" value="1"/>
</dbReference>
<feature type="domain" description="Flagellar hook-associated protein 2 N-terminal" evidence="6">
    <location>
        <begin position="10"/>
        <end position="106"/>
    </location>
</feature>
<name>A0ABV1BWZ4_9FIRM</name>
<dbReference type="RefSeq" id="WP_055176963.1">
    <property type="nucleotide sequence ID" value="NZ_DAWDOP010000003.1"/>
</dbReference>
<gene>
    <name evidence="8" type="primary">fliD</name>
    <name evidence="8" type="ORF">WMO14_10255</name>
</gene>
<comment type="subunit">
    <text evidence="2 5">Homopentamer.</text>
</comment>
<comment type="function">
    <text evidence="5">Required for morphogenesis and for the elongation of the flagellar filament by facilitating polymerization of the flagellin monomers at the tip of growing filament. Forms a capping structure, which prevents flagellin subunits (transported through the central channel of the flagellum) from leaking out without polymerization at the distal end.</text>
</comment>
<keyword evidence="9" id="KW-1185">Reference proteome</keyword>
<evidence type="ECO:0000313" key="8">
    <source>
        <dbReference type="EMBL" id="MEQ2380262.1"/>
    </source>
</evidence>
<dbReference type="InterPro" id="IPR003481">
    <property type="entry name" value="FliD_N"/>
</dbReference>
<dbReference type="Proteomes" id="UP001442364">
    <property type="component" value="Unassembled WGS sequence"/>
</dbReference>
<dbReference type="InterPro" id="IPR040026">
    <property type="entry name" value="FliD"/>
</dbReference>
<keyword evidence="5" id="KW-0964">Secreted</keyword>
<keyword evidence="8" id="KW-0969">Cilium</keyword>
<dbReference type="Pfam" id="PF02465">
    <property type="entry name" value="FliD_N"/>
    <property type="match status" value="1"/>
</dbReference>
<comment type="similarity">
    <text evidence="1 5">Belongs to the FliD family.</text>
</comment>
<evidence type="ECO:0000256" key="5">
    <source>
        <dbReference type="RuleBase" id="RU362066"/>
    </source>
</evidence>
<evidence type="ECO:0000256" key="3">
    <source>
        <dbReference type="ARBA" id="ARBA00023054"/>
    </source>
</evidence>
<keyword evidence="3" id="KW-0175">Coiled coil</keyword>
<dbReference type="PANTHER" id="PTHR30288">
    <property type="entry name" value="FLAGELLAR CAP/ASSEMBLY PROTEIN FLID"/>
    <property type="match status" value="1"/>
</dbReference>